<evidence type="ECO:0000256" key="4">
    <source>
        <dbReference type="ARBA" id="ARBA00023242"/>
    </source>
</evidence>
<dbReference type="RefSeq" id="XP_001440831.1">
    <property type="nucleotide sequence ID" value="XM_001440794.1"/>
</dbReference>
<keyword evidence="4" id="KW-0539">Nucleus</keyword>
<reference evidence="6 7" key="1">
    <citation type="journal article" date="2006" name="Nature">
        <title>Global trends of whole-genome duplications revealed by the ciliate Paramecium tetraurelia.</title>
        <authorList>
            <consortium name="Genoscope"/>
            <person name="Aury J.-M."/>
            <person name="Jaillon O."/>
            <person name="Duret L."/>
            <person name="Noel B."/>
            <person name="Jubin C."/>
            <person name="Porcel B.M."/>
            <person name="Segurens B."/>
            <person name="Daubin V."/>
            <person name="Anthouard V."/>
            <person name="Aiach N."/>
            <person name="Arnaiz O."/>
            <person name="Billaut A."/>
            <person name="Beisson J."/>
            <person name="Blanc I."/>
            <person name="Bouhouche K."/>
            <person name="Camara F."/>
            <person name="Duharcourt S."/>
            <person name="Guigo R."/>
            <person name="Gogendeau D."/>
            <person name="Katinka M."/>
            <person name="Keller A.-M."/>
            <person name="Kissmehl R."/>
            <person name="Klotz C."/>
            <person name="Koll F."/>
            <person name="Le Moue A."/>
            <person name="Lepere C."/>
            <person name="Malinsky S."/>
            <person name="Nowacki M."/>
            <person name="Nowak J.K."/>
            <person name="Plattner H."/>
            <person name="Poulain J."/>
            <person name="Ruiz F."/>
            <person name="Serrano V."/>
            <person name="Zagulski M."/>
            <person name="Dessen P."/>
            <person name="Betermier M."/>
            <person name="Weissenbach J."/>
            <person name="Scarpelli C."/>
            <person name="Schachter V."/>
            <person name="Sperling L."/>
            <person name="Meyer E."/>
            <person name="Cohen J."/>
            <person name="Wincker P."/>
        </authorList>
    </citation>
    <scope>NUCLEOTIDE SEQUENCE [LARGE SCALE GENOMIC DNA]</scope>
    <source>
        <strain evidence="6 7">Stock d4-2</strain>
    </source>
</reference>
<comment type="subcellular location">
    <subcellularLocation>
        <location evidence="1">Nucleus</location>
    </subcellularLocation>
</comment>
<dbReference type="InterPro" id="IPR001232">
    <property type="entry name" value="SKP1-like"/>
</dbReference>
<dbReference type="OMA" id="YIKIQAN"/>
<dbReference type="EMBL" id="CT868152">
    <property type="protein sequence ID" value="CAK73434.1"/>
    <property type="molecule type" value="Genomic_DNA"/>
</dbReference>
<evidence type="ECO:0000313" key="6">
    <source>
        <dbReference type="EMBL" id="CAK73434.1"/>
    </source>
</evidence>
<dbReference type="Proteomes" id="UP000000600">
    <property type="component" value="Unassembled WGS sequence"/>
</dbReference>
<sequence length="96" mass="10812">MSSAYITILSSNGIEFIVAKEIAGLSEIFRKQISNADMRGESQILSDFTADILEIILQYLHYKNRWQLESPINLPKFQIAKEKALSVLQAAIALQI</sequence>
<dbReference type="AlphaFoldDB" id="A0CRL7"/>
<dbReference type="GeneID" id="5026616"/>
<evidence type="ECO:0000256" key="3">
    <source>
        <dbReference type="ARBA" id="ARBA00021347"/>
    </source>
</evidence>
<dbReference type="OrthoDB" id="249087at2759"/>
<feature type="domain" description="SKP1 component POZ" evidence="5">
    <location>
        <begin position="6"/>
        <end position="64"/>
    </location>
</feature>
<proteinExistence type="inferred from homology"/>
<dbReference type="HOGENOM" id="CLU_130038_1_1_1"/>
<dbReference type="SUPFAM" id="SSF54695">
    <property type="entry name" value="POZ domain"/>
    <property type="match status" value="1"/>
</dbReference>
<name>A0CRL7_PARTE</name>
<keyword evidence="7" id="KW-1185">Reference proteome</keyword>
<evidence type="ECO:0000256" key="1">
    <source>
        <dbReference type="ARBA" id="ARBA00004123"/>
    </source>
</evidence>
<protein>
    <recommendedName>
        <fullName evidence="3">Elongin-C</fullName>
    </recommendedName>
</protein>
<dbReference type="InParanoid" id="A0CRL7"/>
<evidence type="ECO:0000259" key="5">
    <source>
        <dbReference type="Pfam" id="PF03931"/>
    </source>
</evidence>
<dbReference type="SMART" id="SM00512">
    <property type="entry name" value="Skp1"/>
    <property type="match status" value="1"/>
</dbReference>
<dbReference type="Gene3D" id="3.30.710.10">
    <property type="entry name" value="Potassium Channel Kv1.1, Chain A"/>
    <property type="match status" value="1"/>
</dbReference>
<dbReference type="KEGG" id="ptm:GSPATT00009749001"/>
<evidence type="ECO:0000313" key="7">
    <source>
        <dbReference type="Proteomes" id="UP000000600"/>
    </source>
</evidence>
<dbReference type="GO" id="GO:0030674">
    <property type="term" value="F:protein-macromolecule adaptor activity"/>
    <property type="evidence" value="ECO:0000318"/>
    <property type="project" value="GO_Central"/>
</dbReference>
<comment type="similarity">
    <text evidence="2">Belongs to the SKP1 family.</text>
</comment>
<gene>
    <name evidence="6" type="ORF">GSPATT00009749001</name>
</gene>
<accession>A0CRL7</accession>
<dbReference type="GO" id="GO:0006511">
    <property type="term" value="P:ubiquitin-dependent protein catabolic process"/>
    <property type="evidence" value="ECO:0000318"/>
    <property type="project" value="GO_Central"/>
</dbReference>
<dbReference type="InterPro" id="IPR016073">
    <property type="entry name" value="Skp1_comp_POZ"/>
</dbReference>
<dbReference type="PANTHER" id="PTHR20648">
    <property type="entry name" value="ELONGIN-C"/>
    <property type="match status" value="1"/>
</dbReference>
<organism evidence="6 7">
    <name type="scientific">Paramecium tetraurelia</name>
    <dbReference type="NCBI Taxonomy" id="5888"/>
    <lineage>
        <taxon>Eukaryota</taxon>
        <taxon>Sar</taxon>
        <taxon>Alveolata</taxon>
        <taxon>Ciliophora</taxon>
        <taxon>Intramacronucleata</taxon>
        <taxon>Oligohymenophorea</taxon>
        <taxon>Peniculida</taxon>
        <taxon>Parameciidae</taxon>
        <taxon>Paramecium</taxon>
    </lineage>
</organism>
<dbReference type="GO" id="GO:0070449">
    <property type="term" value="C:elongin complex"/>
    <property type="evidence" value="ECO:0000318"/>
    <property type="project" value="GO_Central"/>
</dbReference>
<dbReference type="InterPro" id="IPR011333">
    <property type="entry name" value="SKP1/BTB/POZ_sf"/>
</dbReference>
<dbReference type="Pfam" id="PF03931">
    <property type="entry name" value="Skp1_POZ"/>
    <property type="match status" value="1"/>
</dbReference>
<evidence type="ECO:0000256" key="2">
    <source>
        <dbReference type="ARBA" id="ARBA00009993"/>
    </source>
</evidence>
<dbReference type="InterPro" id="IPR039948">
    <property type="entry name" value="ELC1"/>
</dbReference>
<dbReference type="STRING" id="5888.A0CRL7"/>